<dbReference type="Proteomes" id="UP000053611">
    <property type="component" value="Unassembled WGS sequence"/>
</dbReference>
<feature type="compositionally biased region" description="Low complexity" evidence="1">
    <location>
        <begin position="294"/>
        <end position="323"/>
    </location>
</feature>
<dbReference type="GeneID" id="28987832"/>
<feature type="compositionally biased region" description="Basic residues" evidence="1">
    <location>
        <begin position="594"/>
        <end position="604"/>
    </location>
</feature>
<dbReference type="PANTHER" id="PTHR34862">
    <property type="entry name" value="SPARK DOMAIN-CONTAINING PROTEIN"/>
    <property type="match status" value="1"/>
</dbReference>
<evidence type="ECO:0000256" key="2">
    <source>
        <dbReference type="SAM" id="SignalP"/>
    </source>
</evidence>
<feature type="compositionally biased region" description="Low complexity" evidence="1">
    <location>
        <begin position="48"/>
        <end position="68"/>
    </location>
</feature>
<accession>A0A0J1B6S4</accession>
<dbReference type="RefSeq" id="XP_018279905.1">
    <property type="nucleotide sequence ID" value="XM_018427229.1"/>
</dbReference>
<feature type="region of interest" description="Disordered" evidence="1">
    <location>
        <begin position="498"/>
        <end position="604"/>
    </location>
</feature>
<keyword evidence="4" id="KW-1185">Reference proteome</keyword>
<feature type="compositionally biased region" description="Low complexity" evidence="1">
    <location>
        <begin position="557"/>
        <end position="593"/>
    </location>
</feature>
<gene>
    <name evidence="3" type="ORF">CC85DRAFT_52418</name>
</gene>
<evidence type="ECO:0000313" key="3">
    <source>
        <dbReference type="EMBL" id="KLT43414.1"/>
    </source>
</evidence>
<dbReference type="AlphaFoldDB" id="A0A0J1B6S4"/>
<feature type="compositionally biased region" description="Polar residues" evidence="1">
    <location>
        <begin position="516"/>
        <end position="529"/>
    </location>
</feature>
<feature type="compositionally biased region" description="Low complexity" evidence="1">
    <location>
        <begin position="498"/>
        <end position="515"/>
    </location>
</feature>
<sequence length="604" mass="59235">MRFTTIAALAAATTVYAQDQSSAVESSAPSPSSAGSGPASVSPPPTPVQSSLGATASSAGNGTSPSSGSGAGGVGALSILRNLSPQCQQGVIGLFLGGESAKCLQASTLLQALSGQVPSGAGPRPGVSGTAIAATSKASTALMFTSSGPVRRQEAVTSAASVLSSAVNSASNVVVTASPVISSSAVPEGTAPAGSRPTGNANSIIPGLEVYLQQACAAPGCSNSTITQIAETVLNSCQVDLQGAGISNETVQIIAQLYPAAREAACLQTTEAPIYDPTAFAPYQEGGANGTSGSGTASSAIPSAATSGPVSASSMASPSASMMKRQEQQGAPPEGAAAVPSVTASTSASPMGANATAPAPTGPMNGTAGTNSTIPAGNSTANSTFCATSLLKGLEEWHGKNLTVTDVLQLVFNSTERAKLSTYPAANLCNECVYAAVSIAETGAPWLLEQEVAPDTSFEAWYAATCPAANASISANGTLPNGVMPTAKNSTFGFPLTYTNTTGQETTTTPNATVTPIGQSANGTGNGTASAWPWPESSGNATAPLPTGPVNGTAPTPSVSDAAPSGAASSDAAAPEPTADGETAPAAESSAAPARRHLRFAREY</sequence>
<proteinExistence type="predicted"/>
<feature type="signal peptide" evidence="2">
    <location>
        <begin position="1"/>
        <end position="17"/>
    </location>
</feature>
<dbReference type="PANTHER" id="PTHR34862:SF1">
    <property type="entry name" value="SPARK DOMAIN-CONTAINING PROTEIN"/>
    <property type="match status" value="1"/>
</dbReference>
<keyword evidence="2" id="KW-0732">Signal</keyword>
<name>A0A0J1B6S4_9TREE</name>
<feature type="chain" id="PRO_5005247876" evidence="2">
    <location>
        <begin position="18"/>
        <end position="604"/>
    </location>
</feature>
<protein>
    <submittedName>
        <fullName evidence="3">Uncharacterized protein</fullName>
    </submittedName>
</protein>
<dbReference type="OrthoDB" id="2536450at2759"/>
<organism evidence="3 4">
    <name type="scientific">Cutaneotrichosporon oleaginosum</name>
    <dbReference type="NCBI Taxonomy" id="879819"/>
    <lineage>
        <taxon>Eukaryota</taxon>
        <taxon>Fungi</taxon>
        <taxon>Dikarya</taxon>
        <taxon>Basidiomycota</taxon>
        <taxon>Agaricomycotina</taxon>
        <taxon>Tremellomycetes</taxon>
        <taxon>Trichosporonales</taxon>
        <taxon>Trichosporonaceae</taxon>
        <taxon>Cutaneotrichosporon</taxon>
    </lineage>
</organism>
<dbReference type="STRING" id="879819.A0A0J1B6S4"/>
<feature type="compositionally biased region" description="Low complexity" evidence="1">
    <location>
        <begin position="336"/>
        <end position="371"/>
    </location>
</feature>
<feature type="region of interest" description="Disordered" evidence="1">
    <location>
        <begin position="286"/>
        <end position="378"/>
    </location>
</feature>
<reference evidence="3 4" key="1">
    <citation type="submission" date="2015-03" db="EMBL/GenBank/DDBJ databases">
        <title>Genomics and transcriptomics of the oil-accumulating basidiomycete yeast T. oleaginosus allow insights into substrate utilization and the diverse evolutionary trajectories of mating systems in fungi.</title>
        <authorList>
            <consortium name="DOE Joint Genome Institute"/>
            <person name="Kourist R."/>
            <person name="Kracht O."/>
            <person name="Bracharz F."/>
            <person name="Lipzen A."/>
            <person name="Nolan M."/>
            <person name="Ohm R."/>
            <person name="Grigoriev I."/>
            <person name="Sun S."/>
            <person name="Heitman J."/>
            <person name="Bruck T."/>
            <person name="Nowrousian M."/>
        </authorList>
    </citation>
    <scope>NUCLEOTIDE SEQUENCE [LARGE SCALE GENOMIC DNA]</scope>
    <source>
        <strain evidence="3 4">IBC0246</strain>
    </source>
</reference>
<feature type="region of interest" description="Disordered" evidence="1">
    <location>
        <begin position="17"/>
        <end position="71"/>
    </location>
</feature>
<evidence type="ECO:0000256" key="1">
    <source>
        <dbReference type="SAM" id="MobiDB-lite"/>
    </source>
</evidence>
<feature type="compositionally biased region" description="Low complexity" evidence="1">
    <location>
        <begin position="17"/>
        <end position="40"/>
    </location>
</feature>
<evidence type="ECO:0000313" key="4">
    <source>
        <dbReference type="Proteomes" id="UP000053611"/>
    </source>
</evidence>
<dbReference type="EMBL" id="KQ087195">
    <property type="protein sequence ID" value="KLT43414.1"/>
    <property type="molecule type" value="Genomic_DNA"/>
</dbReference>